<dbReference type="PIRSF" id="PIRSF016578">
    <property type="entry name" value="HsaA"/>
    <property type="match status" value="1"/>
</dbReference>
<comment type="similarity">
    <text evidence="3">Belongs to the HpaH/HsaA monooxygenase family.</text>
</comment>
<dbReference type="InterPro" id="IPR036250">
    <property type="entry name" value="AcylCo_DH-like_C"/>
</dbReference>
<evidence type="ECO:0000256" key="3">
    <source>
        <dbReference type="ARBA" id="ARBA00049661"/>
    </source>
</evidence>
<dbReference type="GO" id="GO:0050660">
    <property type="term" value="F:flavin adenine dinucleotide binding"/>
    <property type="evidence" value="ECO:0007669"/>
    <property type="project" value="InterPro"/>
</dbReference>
<dbReference type="PANTHER" id="PTHR48083:SF19">
    <property type="entry name" value="FLAVIN-DEPENDENT MONOOXYGENASE, OXYGENASE SUBUNIT HSAA"/>
    <property type="match status" value="1"/>
</dbReference>
<accession>A0A420GWP8</accession>
<evidence type="ECO:0000259" key="4">
    <source>
        <dbReference type="Pfam" id="PF02770"/>
    </source>
</evidence>
<feature type="domain" description="Acyl-CoA dehydrogenase C-terminal" evidence="6">
    <location>
        <begin position="257"/>
        <end position="388"/>
    </location>
</feature>
<dbReference type="Pfam" id="PF02771">
    <property type="entry name" value="Acyl-CoA_dh_N"/>
    <property type="match status" value="1"/>
</dbReference>
<dbReference type="RefSeq" id="WP_120343362.1">
    <property type="nucleotide sequence ID" value="NZ_MCAS01000004.1"/>
</dbReference>
<protein>
    <submittedName>
        <fullName evidence="7">SfnB family sulfur acquisition oxidoreductase</fullName>
    </submittedName>
</protein>
<evidence type="ECO:0000256" key="1">
    <source>
        <dbReference type="ARBA" id="ARBA00022630"/>
    </source>
</evidence>
<dbReference type="GO" id="GO:0016712">
    <property type="term" value="F:oxidoreductase activity, acting on paired donors, with incorporation or reduction of molecular oxygen, reduced flavin or flavoprotein as one donor, and incorporation of one atom of oxygen"/>
    <property type="evidence" value="ECO:0007669"/>
    <property type="project" value="TreeGrafter"/>
</dbReference>
<dbReference type="Pfam" id="PF08028">
    <property type="entry name" value="Acyl-CoA_dh_2"/>
    <property type="match status" value="1"/>
</dbReference>
<dbReference type="InterPro" id="IPR006091">
    <property type="entry name" value="Acyl-CoA_Oxase/DH_mid-dom"/>
</dbReference>
<dbReference type="PANTHER" id="PTHR48083">
    <property type="entry name" value="MEDIUM-CHAIN SPECIFIC ACYL-COA DEHYDROGENASE, MITOCHONDRIAL-RELATED"/>
    <property type="match status" value="1"/>
</dbReference>
<dbReference type="NCBIfam" id="TIGR04022">
    <property type="entry name" value="sulfur_SfnB"/>
    <property type="match status" value="1"/>
</dbReference>
<dbReference type="InterPro" id="IPR050741">
    <property type="entry name" value="Acyl-CoA_dehydrogenase"/>
</dbReference>
<dbReference type="InterPro" id="IPR037069">
    <property type="entry name" value="AcylCoA_DH/ox_N_sf"/>
</dbReference>
<reference evidence="7 8" key="1">
    <citation type="submission" date="2016-07" db="EMBL/GenBank/DDBJ databases">
        <title>Genome analysis of Burkholderia fungorum ES3-20.</title>
        <authorList>
            <person name="Xu D."/>
            <person name="Yao R."/>
            <person name="Zheng S."/>
        </authorList>
    </citation>
    <scope>NUCLEOTIDE SEQUENCE [LARGE SCALE GENOMIC DNA]</scope>
    <source>
        <strain evidence="7 8">ES3-20</strain>
    </source>
</reference>
<dbReference type="Proteomes" id="UP000283709">
    <property type="component" value="Unassembled WGS sequence"/>
</dbReference>
<dbReference type="InterPro" id="IPR013107">
    <property type="entry name" value="Acyl-CoA_DH_C"/>
</dbReference>
<dbReference type="GO" id="GO:0005737">
    <property type="term" value="C:cytoplasm"/>
    <property type="evidence" value="ECO:0007669"/>
    <property type="project" value="TreeGrafter"/>
</dbReference>
<proteinExistence type="inferred from homology"/>
<dbReference type="Gene3D" id="1.10.540.10">
    <property type="entry name" value="Acyl-CoA dehydrogenase/oxidase, N-terminal domain"/>
    <property type="match status" value="1"/>
</dbReference>
<dbReference type="GO" id="GO:0033539">
    <property type="term" value="P:fatty acid beta-oxidation using acyl-CoA dehydrogenase"/>
    <property type="evidence" value="ECO:0007669"/>
    <property type="project" value="TreeGrafter"/>
</dbReference>
<dbReference type="InterPro" id="IPR023922">
    <property type="entry name" value="S04_starv_induced_SfnB"/>
</dbReference>
<evidence type="ECO:0000256" key="2">
    <source>
        <dbReference type="ARBA" id="ARBA00023002"/>
    </source>
</evidence>
<dbReference type="AlphaFoldDB" id="A0A420GWP8"/>
<dbReference type="SUPFAM" id="SSF56645">
    <property type="entry name" value="Acyl-CoA dehydrogenase NM domain-like"/>
    <property type="match status" value="1"/>
</dbReference>
<dbReference type="SUPFAM" id="SSF47203">
    <property type="entry name" value="Acyl-CoA dehydrogenase C-terminal domain-like"/>
    <property type="match status" value="1"/>
</dbReference>
<dbReference type="Gene3D" id="2.40.110.10">
    <property type="entry name" value="Butyryl-CoA Dehydrogenase, subunit A, domain 2"/>
    <property type="match status" value="1"/>
</dbReference>
<name>A0A420GWP8_9BURK</name>
<dbReference type="InterPro" id="IPR009100">
    <property type="entry name" value="AcylCoA_DH/oxidase_NM_dom_sf"/>
</dbReference>
<evidence type="ECO:0000259" key="5">
    <source>
        <dbReference type="Pfam" id="PF02771"/>
    </source>
</evidence>
<evidence type="ECO:0000259" key="6">
    <source>
        <dbReference type="Pfam" id="PF08028"/>
    </source>
</evidence>
<organism evidence="7 8">
    <name type="scientific">Paraburkholderia fungorum</name>
    <dbReference type="NCBI Taxonomy" id="134537"/>
    <lineage>
        <taxon>Bacteria</taxon>
        <taxon>Pseudomonadati</taxon>
        <taxon>Pseudomonadota</taxon>
        <taxon>Betaproteobacteria</taxon>
        <taxon>Burkholderiales</taxon>
        <taxon>Burkholderiaceae</taxon>
        <taxon>Paraburkholderia</taxon>
    </lineage>
</organism>
<dbReference type="InterPro" id="IPR046373">
    <property type="entry name" value="Acyl-CoA_Oxase/DH_mid-dom_sf"/>
</dbReference>
<feature type="domain" description="Acyl-CoA oxidase/dehydrogenase middle" evidence="4">
    <location>
        <begin position="158"/>
        <end position="230"/>
    </location>
</feature>
<keyword evidence="2" id="KW-0560">Oxidoreductase</keyword>
<dbReference type="InterPro" id="IPR013786">
    <property type="entry name" value="AcylCoA_DH/ox_N"/>
</dbReference>
<dbReference type="Gene3D" id="1.20.140.10">
    <property type="entry name" value="Butyryl-CoA Dehydrogenase, subunit A, domain 3"/>
    <property type="match status" value="1"/>
</dbReference>
<gene>
    <name evidence="7" type="ORF">BCY88_17970</name>
</gene>
<keyword evidence="1" id="KW-0285">Flavoprotein</keyword>
<sequence>MTLQVSSVVAAESTATTTRVYPPAHIITSDDEAIGIAQHLASRFAVDAARRDRERTLPIAELDACSQAGLWAMTVPRAYGGAQVSYVTVGRVFAILAAADPSIAQIQQNHNSAVFWLWKTGSEQQRAHFLGAILRGARFGNANVDAGPQPVPGPRMSITPEGEGYRLSGRKLYATGALFADYVSTIGQDEQGRRIVAIVPAGHPGMTIVDDWESFGQKTTASGTVTFDDVWVPALNVLPIYQSYEAWPQNAITQISHVGIDAGIARAAIDATIAFIRQRASNPSHPPTGPIHADPYVIFQLGELKTRLHAAEAMTERAGREIDSYLADPHPDSLAKASIAVAEAKALTTEIAIDASNKLFELAGTRATHPSFSLDRHWRNARVHTLHDPVRWKYAAVGDFYLNDVKPPNGGQT</sequence>
<dbReference type="Pfam" id="PF02770">
    <property type="entry name" value="Acyl-CoA_dh_M"/>
    <property type="match status" value="1"/>
</dbReference>
<evidence type="ECO:0000313" key="7">
    <source>
        <dbReference type="EMBL" id="RKF49503.1"/>
    </source>
</evidence>
<evidence type="ECO:0000313" key="8">
    <source>
        <dbReference type="Proteomes" id="UP000283709"/>
    </source>
</evidence>
<feature type="domain" description="Acyl-CoA dehydrogenase/oxidase N-terminal" evidence="5">
    <location>
        <begin position="42"/>
        <end position="136"/>
    </location>
</feature>
<dbReference type="EMBL" id="MCAS01000004">
    <property type="protein sequence ID" value="RKF49503.1"/>
    <property type="molecule type" value="Genomic_DNA"/>
</dbReference>
<comment type="caution">
    <text evidence="7">The sequence shown here is derived from an EMBL/GenBank/DDBJ whole genome shotgun (WGS) entry which is preliminary data.</text>
</comment>
<dbReference type="OrthoDB" id="571684at2"/>
<dbReference type="GO" id="GO:0003995">
    <property type="term" value="F:acyl-CoA dehydrogenase activity"/>
    <property type="evidence" value="ECO:0007669"/>
    <property type="project" value="TreeGrafter"/>
</dbReference>